<dbReference type="GO" id="GO:0005737">
    <property type="term" value="C:cytoplasm"/>
    <property type="evidence" value="ECO:0007669"/>
    <property type="project" value="TreeGrafter"/>
</dbReference>
<dbReference type="CAZy" id="GT3">
    <property type="family name" value="Glycosyltransferase Family 3"/>
</dbReference>
<keyword evidence="2" id="KW-0808">Transferase</keyword>
<gene>
    <name evidence="3" type="ordered locus">CFPG_662</name>
</gene>
<name>B6YRV3_AZOPC</name>
<keyword evidence="4" id="KW-1185">Reference proteome</keyword>
<dbReference type="KEGG" id="aps:CFPG_662"/>
<dbReference type="PANTHER" id="PTHR10176">
    <property type="entry name" value="GLYCOGEN SYNTHASE"/>
    <property type="match status" value="1"/>
</dbReference>
<proteinExistence type="predicted"/>
<keyword evidence="1" id="KW-0328">Glycosyltransferase</keyword>
<dbReference type="AlphaFoldDB" id="B6YRV3"/>
<protein>
    <submittedName>
        <fullName evidence="3">Glycogen synthase</fullName>
    </submittedName>
</protein>
<evidence type="ECO:0000313" key="3">
    <source>
        <dbReference type="EMBL" id="BAG83925.1"/>
    </source>
</evidence>
<evidence type="ECO:0000256" key="2">
    <source>
        <dbReference type="ARBA" id="ARBA00022679"/>
    </source>
</evidence>
<dbReference type="InterPro" id="IPR008631">
    <property type="entry name" value="Glycogen_synth"/>
</dbReference>
<organism evidence="3 4">
    <name type="scientific">Azobacteroides pseudotrichonymphae genomovar. CFP2</name>
    <dbReference type="NCBI Taxonomy" id="511995"/>
    <lineage>
        <taxon>Bacteria</taxon>
        <taxon>Pseudomonadati</taxon>
        <taxon>Bacteroidota</taxon>
        <taxon>Bacteroidia</taxon>
        <taxon>Bacteroidales</taxon>
        <taxon>Candidatus Azobacteroides</taxon>
    </lineage>
</organism>
<evidence type="ECO:0000256" key="1">
    <source>
        <dbReference type="ARBA" id="ARBA00022676"/>
    </source>
</evidence>
<dbReference type="EMBL" id="AP010656">
    <property type="protein sequence ID" value="BAG83925.1"/>
    <property type="molecule type" value="Genomic_DNA"/>
</dbReference>
<dbReference type="STRING" id="511995.CFPG_662"/>
<dbReference type="RefSeq" id="WP_012573685.1">
    <property type="nucleotide sequence ID" value="NC_011565.1"/>
</dbReference>
<dbReference type="eggNOG" id="COG0297">
    <property type="taxonomic scope" value="Bacteria"/>
</dbReference>
<dbReference type="Pfam" id="PF05693">
    <property type="entry name" value="Glycogen_syn"/>
    <property type="match status" value="2"/>
</dbReference>
<dbReference type="Gene3D" id="3.40.50.2000">
    <property type="entry name" value="Glycogen Phosphorylase B"/>
    <property type="match status" value="2"/>
</dbReference>
<dbReference type="OrthoDB" id="907602at2"/>
<dbReference type="SUPFAM" id="SSF53756">
    <property type="entry name" value="UDP-Glycosyltransferase/glycogen phosphorylase"/>
    <property type="match status" value="1"/>
</dbReference>
<sequence>MAFHEMLAPDYIFESSWEVCNKVGGIYTVLSTRVRTLLNLFKKDKIFFIGPFLHKKESNIEFIESETILDSWRKYANEQEGLKVRVGYWNIPGKPITILVDFLPFYEEKDIIYFQMWEKYHIDSTVAYGDYDDSCMFAYATSKVIESLYHFLQLQGKKVIAHLNEWMLGMAVLYIHKYLPTVATLFTTHATSIGRSICANNKPLYGQLSNYNGDQMASELNIKGKHTLEKLAAFYANCFTTVSEITGKECTQLLEKKPDIIIPNGFDSDFVPKGKMFETKKVKARSVLINVIQKLIGLSIPENAFLLATAGRYEYKNKGIDVFIETIYRLKKTYFDRPIIAFVLVPACLQGARADLKERLENAVSSQFPLPRPFITHELVGPLCNDPICEYLYYLNFTNEDDSQVKIIFVPSYLNGEDGIFNMVYYDLLIGMDLTVFPSYYEPWGYTPLESIAFHIPTITTNLTGFGIWAKSKGAKSDTLDLGVAVVERTDDNYFETAEAIKNIIVKYITKYDSSQILNIQRTSCALSKKAFWSHFIKYYLQAYDVALRKL</sequence>
<dbReference type="PANTHER" id="PTHR10176:SF3">
    <property type="entry name" value="GLYCOGEN [STARCH] SYNTHASE"/>
    <property type="match status" value="1"/>
</dbReference>
<evidence type="ECO:0000313" key="4">
    <source>
        <dbReference type="Proteomes" id="UP000000723"/>
    </source>
</evidence>
<dbReference type="GO" id="GO:0005978">
    <property type="term" value="P:glycogen biosynthetic process"/>
    <property type="evidence" value="ECO:0007669"/>
    <property type="project" value="InterPro"/>
</dbReference>
<dbReference type="HOGENOM" id="CLU_037621_0_0_10"/>
<reference evidence="4" key="1">
    <citation type="journal article" date="2008" name="Science">
        <title>Genome of an endosymbiont coupling N2 fixation to cellulolysis within RT protist cells in termite gut.</title>
        <authorList>
            <person name="Hongoh Y."/>
            <person name="Sharma V.K."/>
            <person name="Prakash T."/>
            <person name="Noda S."/>
            <person name="Toh H."/>
            <person name="Taylor T.D."/>
            <person name="Kudo T."/>
            <person name="Sakaki Y."/>
            <person name="Toyoda A."/>
            <person name="Hattori M."/>
            <person name="Ohkuma M."/>
        </authorList>
    </citation>
    <scope>NUCLEOTIDE SEQUENCE [LARGE SCALE GENOMIC DNA]</scope>
</reference>
<accession>B6YRV3</accession>
<dbReference type="Proteomes" id="UP000000723">
    <property type="component" value="Chromosome"/>
</dbReference>
<dbReference type="GO" id="GO:0004373">
    <property type="term" value="F:alpha-1,4-glucan glucosyltransferase (UDP-glucose donor) activity"/>
    <property type="evidence" value="ECO:0007669"/>
    <property type="project" value="InterPro"/>
</dbReference>